<evidence type="ECO:0000313" key="1">
    <source>
        <dbReference type="EMBL" id="KAH3746867.1"/>
    </source>
</evidence>
<comment type="caution">
    <text evidence="1">The sequence shown here is derived from an EMBL/GenBank/DDBJ whole genome shotgun (WGS) entry which is preliminary data.</text>
</comment>
<evidence type="ECO:0000313" key="2">
    <source>
        <dbReference type="Proteomes" id="UP000828390"/>
    </source>
</evidence>
<accession>A0A9D4DC22</accession>
<organism evidence="1 2">
    <name type="scientific">Dreissena polymorpha</name>
    <name type="common">Zebra mussel</name>
    <name type="synonym">Mytilus polymorpha</name>
    <dbReference type="NCBI Taxonomy" id="45954"/>
    <lineage>
        <taxon>Eukaryota</taxon>
        <taxon>Metazoa</taxon>
        <taxon>Spiralia</taxon>
        <taxon>Lophotrochozoa</taxon>
        <taxon>Mollusca</taxon>
        <taxon>Bivalvia</taxon>
        <taxon>Autobranchia</taxon>
        <taxon>Heteroconchia</taxon>
        <taxon>Euheterodonta</taxon>
        <taxon>Imparidentia</taxon>
        <taxon>Neoheterodontei</taxon>
        <taxon>Myida</taxon>
        <taxon>Dreissenoidea</taxon>
        <taxon>Dreissenidae</taxon>
        <taxon>Dreissena</taxon>
    </lineage>
</organism>
<dbReference type="EMBL" id="JAIWYP010000010">
    <property type="protein sequence ID" value="KAH3746867.1"/>
    <property type="molecule type" value="Genomic_DNA"/>
</dbReference>
<protein>
    <submittedName>
        <fullName evidence="1">Uncharacterized protein</fullName>
    </submittedName>
</protein>
<reference evidence="1" key="2">
    <citation type="submission" date="2020-11" db="EMBL/GenBank/DDBJ databases">
        <authorList>
            <person name="McCartney M.A."/>
            <person name="Auch B."/>
            <person name="Kono T."/>
            <person name="Mallez S."/>
            <person name="Becker A."/>
            <person name="Gohl D.M."/>
            <person name="Silverstein K.A.T."/>
            <person name="Koren S."/>
            <person name="Bechman K.B."/>
            <person name="Herman A."/>
            <person name="Abrahante J.E."/>
            <person name="Garbe J."/>
        </authorList>
    </citation>
    <scope>NUCLEOTIDE SEQUENCE</scope>
    <source>
        <strain evidence="1">Duluth1</strain>
        <tissue evidence="1">Whole animal</tissue>
    </source>
</reference>
<dbReference type="AlphaFoldDB" id="A0A9D4DC22"/>
<keyword evidence="2" id="KW-1185">Reference proteome</keyword>
<name>A0A9D4DC22_DREPO</name>
<proteinExistence type="predicted"/>
<dbReference type="Proteomes" id="UP000828390">
    <property type="component" value="Unassembled WGS sequence"/>
</dbReference>
<gene>
    <name evidence="1" type="ORF">DPMN_181284</name>
</gene>
<sequence>MFYKVYHNIVAIPLPQYIQAPNRFTRHMNSLYLQKVQTGSLYHYHSFSNTASHYGTSSQLISLPYRILRSLRGQW</sequence>
<reference evidence="1" key="1">
    <citation type="journal article" date="2019" name="bioRxiv">
        <title>The Genome of the Zebra Mussel, Dreissena polymorpha: A Resource for Invasive Species Research.</title>
        <authorList>
            <person name="McCartney M.A."/>
            <person name="Auch B."/>
            <person name="Kono T."/>
            <person name="Mallez S."/>
            <person name="Zhang Y."/>
            <person name="Obille A."/>
            <person name="Becker A."/>
            <person name="Abrahante J.E."/>
            <person name="Garbe J."/>
            <person name="Badalamenti J.P."/>
            <person name="Herman A."/>
            <person name="Mangelson H."/>
            <person name="Liachko I."/>
            <person name="Sullivan S."/>
            <person name="Sone E.D."/>
            <person name="Koren S."/>
            <person name="Silverstein K.A.T."/>
            <person name="Beckman K.B."/>
            <person name="Gohl D.M."/>
        </authorList>
    </citation>
    <scope>NUCLEOTIDE SEQUENCE</scope>
    <source>
        <strain evidence="1">Duluth1</strain>
        <tissue evidence="1">Whole animal</tissue>
    </source>
</reference>